<feature type="domain" description="RNA polymerase sigma-70 region 3" evidence="6">
    <location>
        <begin position="89"/>
        <end position="162"/>
    </location>
</feature>
<dbReference type="GO" id="GO:0016987">
    <property type="term" value="F:sigma factor activity"/>
    <property type="evidence" value="ECO:0007669"/>
    <property type="project" value="UniProtKB-KW"/>
</dbReference>
<reference evidence="9 10" key="1">
    <citation type="journal article" date="2017" name="Int. J. Syst. Evol. Microbiol.">
        <title>Jeotgalibaca porci sp. nov. and Jeotgalibaca arthritidis sp. nov., isolated from pigs, and emended description of the genus Jeotgalibaca.</title>
        <authorList>
            <person name="Zamora L."/>
            <person name="Perez-Sancho M."/>
            <person name="Dominguez L."/>
            <person name="Fernandez-Garayzabal J.F."/>
            <person name="Vela A.I."/>
        </authorList>
    </citation>
    <scope>NUCLEOTIDE SEQUENCE [LARGE SCALE GENOMIC DNA]</scope>
    <source>
        <strain evidence="9 10">CCUG 69148</strain>
    </source>
</reference>
<evidence type="ECO:0000256" key="3">
    <source>
        <dbReference type="ARBA" id="ARBA00023125"/>
    </source>
</evidence>
<dbReference type="Pfam" id="PF04545">
    <property type="entry name" value="Sigma70_r4"/>
    <property type="match status" value="1"/>
</dbReference>
<dbReference type="SUPFAM" id="SSF88946">
    <property type="entry name" value="Sigma2 domain of RNA polymerase sigma factors"/>
    <property type="match status" value="1"/>
</dbReference>
<dbReference type="InterPro" id="IPR014284">
    <property type="entry name" value="RNA_pol_sigma-70_dom"/>
</dbReference>
<accession>A0A6G7WHC4</accession>
<keyword evidence="4" id="KW-0804">Transcription</keyword>
<dbReference type="GO" id="GO:0006352">
    <property type="term" value="P:DNA-templated transcription initiation"/>
    <property type="evidence" value="ECO:0007669"/>
    <property type="project" value="InterPro"/>
</dbReference>
<dbReference type="InterPro" id="IPR007627">
    <property type="entry name" value="RNA_pol_sigma70_r2"/>
</dbReference>
<dbReference type="GeneID" id="94552780"/>
<dbReference type="InterPro" id="IPR012845">
    <property type="entry name" value="RNA_pol_sigma_FliA_WhiG"/>
</dbReference>
<dbReference type="Gene3D" id="1.20.140.160">
    <property type="match status" value="1"/>
</dbReference>
<dbReference type="InterPro" id="IPR013324">
    <property type="entry name" value="RNA_pol_sigma_r3/r4-like"/>
</dbReference>
<evidence type="ECO:0000259" key="8">
    <source>
        <dbReference type="Pfam" id="PF04545"/>
    </source>
</evidence>
<gene>
    <name evidence="9" type="ORF">G7058_05770</name>
</gene>
<organism evidence="9 10">
    <name type="scientific">Jeotgalibaca porci</name>
    <dbReference type="NCBI Taxonomy" id="1868793"/>
    <lineage>
        <taxon>Bacteria</taxon>
        <taxon>Bacillati</taxon>
        <taxon>Bacillota</taxon>
        <taxon>Bacilli</taxon>
        <taxon>Lactobacillales</taxon>
        <taxon>Carnobacteriaceae</taxon>
        <taxon>Jeotgalibaca</taxon>
    </lineage>
</organism>
<evidence type="ECO:0000256" key="2">
    <source>
        <dbReference type="ARBA" id="ARBA00023082"/>
    </source>
</evidence>
<dbReference type="SUPFAM" id="SSF88659">
    <property type="entry name" value="Sigma3 and sigma4 domains of RNA polymerase sigma factors"/>
    <property type="match status" value="2"/>
</dbReference>
<evidence type="ECO:0000313" key="10">
    <source>
        <dbReference type="Proteomes" id="UP000501830"/>
    </source>
</evidence>
<dbReference type="EMBL" id="CP049889">
    <property type="protein sequence ID" value="QIK51598.1"/>
    <property type="molecule type" value="Genomic_DNA"/>
</dbReference>
<evidence type="ECO:0000256" key="4">
    <source>
        <dbReference type="ARBA" id="ARBA00023163"/>
    </source>
</evidence>
<dbReference type="Proteomes" id="UP000501830">
    <property type="component" value="Chromosome"/>
</dbReference>
<dbReference type="KEGG" id="jpo:G7058_05770"/>
<evidence type="ECO:0000313" key="9">
    <source>
        <dbReference type="EMBL" id="QIK51598.1"/>
    </source>
</evidence>
<dbReference type="NCBIfam" id="TIGR02937">
    <property type="entry name" value="sigma70-ECF"/>
    <property type="match status" value="1"/>
</dbReference>
<dbReference type="Pfam" id="PF04539">
    <property type="entry name" value="Sigma70_r3"/>
    <property type="match status" value="1"/>
</dbReference>
<dbReference type="GO" id="GO:0003677">
    <property type="term" value="F:DNA binding"/>
    <property type="evidence" value="ECO:0007669"/>
    <property type="project" value="UniProtKB-KW"/>
</dbReference>
<dbReference type="CDD" id="cd06171">
    <property type="entry name" value="Sigma70_r4"/>
    <property type="match status" value="1"/>
</dbReference>
<evidence type="ECO:0000256" key="5">
    <source>
        <dbReference type="SAM" id="Coils"/>
    </source>
</evidence>
<keyword evidence="10" id="KW-1185">Reference proteome</keyword>
<dbReference type="InterPro" id="IPR000943">
    <property type="entry name" value="RNA_pol_sigma70"/>
</dbReference>
<dbReference type="InterPro" id="IPR013325">
    <property type="entry name" value="RNA_pol_sigma_r2"/>
</dbReference>
<keyword evidence="5" id="KW-0175">Coiled coil</keyword>
<dbReference type="PRINTS" id="PR00046">
    <property type="entry name" value="SIGMA70FCT"/>
</dbReference>
<evidence type="ECO:0000259" key="6">
    <source>
        <dbReference type="Pfam" id="PF04539"/>
    </source>
</evidence>
<dbReference type="Pfam" id="PF04542">
    <property type="entry name" value="Sigma70_r2"/>
    <property type="match status" value="1"/>
</dbReference>
<dbReference type="GO" id="GO:0003899">
    <property type="term" value="F:DNA-directed RNA polymerase activity"/>
    <property type="evidence" value="ECO:0007669"/>
    <property type="project" value="InterPro"/>
</dbReference>
<protein>
    <submittedName>
        <fullName evidence="9">FliA/WhiG family RNA polymerase sigma factor</fullName>
    </submittedName>
</protein>
<feature type="coiled-coil region" evidence="5">
    <location>
        <begin position="168"/>
        <end position="195"/>
    </location>
</feature>
<dbReference type="InterPro" id="IPR007624">
    <property type="entry name" value="RNA_pol_sigma70_r3"/>
</dbReference>
<feature type="domain" description="RNA polymerase sigma-70 region 4" evidence="8">
    <location>
        <begin position="181"/>
        <end position="229"/>
    </location>
</feature>
<dbReference type="PANTHER" id="PTHR30385:SF7">
    <property type="entry name" value="RNA POLYMERASE SIGMA FACTOR FLIA"/>
    <property type="match status" value="1"/>
</dbReference>
<dbReference type="RefSeq" id="WP_166062655.1">
    <property type="nucleotide sequence ID" value="NZ_CP049889.1"/>
</dbReference>
<dbReference type="Gene3D" id="1.10.1740.10">
    <property type="match status" value="1"/>
</dbReference>
<dbReference type="InterPro" id="IPR007630">
    <property type="entry name" value="RNA_pol_sigma70_r4"/>
</dbReference>
<evidence type="ECO:0000256" key="1">
    <source>
        <dbReference type="ARBA" id="ARBA00023015"/>
    </source>
</evidence>
<dbReference type="PANTHER" id="PTHR30385">
    <property type="entry name" value="SIGMA FACTOR F FLAGELLAR"/>
    <property type="match status" value="1"/>
</dbReference>
<dbReference type="NCBIfam" id="TIGR02479">
    <property type="entry name" value="FliA_WhiG"/>
    <property type="match status" value="1"/>
</dbReference>
<proteinExistence type="predicted"/>
<keyword evidence="3" id="KW-0238">DNA-binding</keyword>
<keyword evidence="1" id="KW-0805">Transcription regulation</keyword>
<sequence length="238" mass="27642">MLNEQTREQEILEYLPLVEKVVKGLKVKSHAFDYDDLYQFGVIGLMDALGKYDHTKKVPFESYAYTRIRGAIIDEVRKSSPVTRTGMDKLKSYYRVKEELENEFQRPAKESEIAEKLDLAQKDLSGVYETIHQLSSVSLEQTIYKDESSGSVLSDFIEDDRVLSFDETLLHEEQVEKLQEAVASLSEREQQILQLIYVEKLALKEIAYVFDISIPRVSQIHGKCVSSLRDYLRRNYRD</sequence>
<dbReference type="AlphaFoldDB" id="A0A6G7WHC4"/>
<feature type="domain" description="RNA polymerase sigma-70 region 2" evidence="7">
    <location>
        <begin position="13"/>
        <end position="79"/>
    </location>
</feature>
<name>A0A6G7WHC4_9LACT</name>
<keyword evidence="2" id="KW-0731">Sigma factor</keyword>
<evidence type="ECO:0000259" key="7">
    <source>
        <dbReference type="Pfam" id="PF04542"/>
    </source>
</evidence>